<accession>A0A8H3YGR2</accession>
<reference evidence="2" key="1">
    <citation type="submission" date="2020-07" db="EMBL/GenBank/DDBJ databases">
        <title>Draft Genome Sequence of a Deep-Sea Yeast, Naganishia (Cryptococcus) liquefaciens strain N6.</title>
        <authorList>
            <person name="Han Y.W."/>
            <person name="Kajitani R."/>
            <person name="Morimoto H."/>
            <person name="Parhat M."/>
            <person name="Tsubouchi H."/>
            <person name="Bakenova O."/>
            <person name="Ogata M."/>
            <person name="Argunhan B."/>
            <person name="Aoki R."/>
            <person name="Kajiwara S."/>
            <person name="Itoh T."/>
            <person name="Iwasaki H."/>
        </authorList>
    </citation>
    <scope>NUCLEOTIDE SEQUENCE</scope>
    <source>
        <strain evidence="2">N6</strain>
    </source>
</reference>
<sequence length="170" mass="19126">MCYLTSDECHEYNRGTSITCDTHPIPSGETADDPIDISDSEELPQDSNRVVPADVVAISYDINAELYIPRTADEIKALIHQFREEILHEWIADDRIHLGLHDEFDAQQLDMADLGIELQSDNKLGGKLFVTQANIARHHWIEVHGQPGCVYSIDVSGCRYRGSADLLNHQ</sequence>
<keyword evidence="3" id="KW-1185">Reference proteome</keyword>
<dbReference type="Proteomes" id="UP000620104">
    <property type="component" value="Unassembled WGS sequence"/>
</dbReference>
<feature type="region of interest" description="Disordered" evidence="1">
    <location>
        <begin position="20"/>
        <end position="47"/>
    </location>
</feature>
<name>A0A8H3YGR2_9TREE</name>
<dbReference type="AlphaFoldDB" id="A0A8H3YGR2"/>
<organism evidence="2 3">
    <name type="scientific">Naganishia liquefaciens</name>
    <dbReference type="NCBI Taxonomy" id="104408"/>
    <lineage>
        <taxon>Eukaryota</taxon>
        <taxon>Fungi</taxon>
        <taxon>Dikarya</taxon>
        <taxon>Basidiomycota</taxon>
        <taxon>Agaricomycotina</taxon>
        <taxon>Tremellomycetes</taxon>
        <taxon>Filobasidiales</taxon>
        <taxon>Filobasidiaceae</taxon>
        <taxon>Naganishia</taxon>
    </lineage>
</organism>
<comment type="caution">
    <text evidence="2">The sequence shown here is derived from an EMBL/GenBank/DDBJ whole genome shotgun (WGS) entry which is preliminary data.</text>
</comment>
<proteinExistence type="predicted"/>
<evidence type="ECO:0000313" key="2">
    <source>
        <dbReference type="EMBL" id="GHJ89140.1"/>
    </source>
</evidence>
<evidence type="ECO:0000313" key="3">
    <source>
        <dbReference type="Proteomes" id="UP000620104"/>
    </source>
</evidence>
<dbReference type="EMBL" id="BLZA01000035">
    <property type="protein sequence ID" value="GHJ89140.1"/>
    <property type="molecule type" value="Genomic_DNA"/>
</dbReference>
<evidence type="ECO:0000256" key="1">
    <source>
        <dbReference type="SAM" id="MobiDB-lite"/>
    </source>
</evidence>
<gene>
    <name evidence="2" type="ORF">NliqN6_5542</name>
</gene>
<protein>
    <submittedName>
        <fullName evidence="2">Uncharacterized protein</fullName>
    </submittedName>
</protein>
<feature type="compositionally biased region" description="Acidic residues" evidence="1">
    <location>
        <begin position="30"/>
        <end position="44"/>
    </location>
</feature>